<evidence type="ECO:0000256" key="3">
    <source>
        <dbReference type="ARBA" id="ARBA00022676"/>
    </source>
</evidence>
<dbReference type="GO" id="GO:0016020">
    <property type="term" value="C:membrane"/>
    <property type="evidence" value="ECO:0007669"/>
    <property type="project" value="UniProtKB-SubCell"/>
</dbReference>
<sequence>MVKPKAVVIIPTYNEAETIGKMIKYLFAKIFPLIKNWQMKLLVVDDTSPDGTYKIVQQLQEKHADLYLYLNPKKMGIGYAYVVGFKYAMEKLSADVVIEFDGDFQHPPETIPVLLSEINRGYDYVLGSRKIKGGSVPEGWGIKRKFFALVGGLVARFILFFPSKAFFKITDPTTGLKASRVKGFVDRMDMDHLYSKKFGYKLEFLYKMVNLGAKIKEIPLKFKLRKVGSSKIAPDTAKDIFHSVILCRLNDETTSRFLKFSVVGFIGYLVNAFGLWLFAKLGFLEGFIWLLATELAIISNFTWNNLWTFSQQKFTKSMTILKKFLQFNLTSSGALVIQTVMGTLLTFLFGTQYRQLYLPLIIVFMVLPYNWLMYNRVIWKKKAS</sequence>
<feature type="transmembrane region" description="Helical" evidence="8">
    <location>
        <begin position="287"/>
        <end position="306"/>
    </location>
</feature>
<dbReference type="GO" id="GO:0004582">
    <property type="term" value="F:dolichyl-phosphate beta-D-mannosyltransferase activity"/>
    <property type="evidence" value="ECO:0007669"/>
    <property type="project" value="InterPro"/>
</dbReference>
<evidence type="ECO:0000313" key="11">
    <source>
        <dbReference type="EMBL" id="PIS15206.1"/>
    </source>
</evidence>
<dbReference type="Pfam" id="PF04138">
    <property type="entry name" value="GtrA_DPMS_TM"/>
    <property type="match status" value="1"/>
</dbReference>
<name>A0A2H0WRC8_9BACT</name>
<evidence type="ECO:0000259" key="9">
    <source>
        <dbReference type="Pfam" id="PF00535"/>
    </source>
</evidence>
<evidence type="ECO:0000256" key="8">
    <source>
        <dbReference type="SAM" id="Phobius"/>
    </source>
</evidence>
<protein>
    <recommendedName>
        <fullName evidence="13">Glycosyltransferase family 2 protein</fullName>
    </recommendedName>
</protein>
<dbReference type="InterPro" id="IPR029044">
    <property type="entry name" value="Nucleotide-diphossugar_trans"/>
</dbReference>
<dbReference type="PANTHER" id="PTHR43398">
    <property type="entry name" value="DOLICHOL-PHOSPHATE MANNOSYLTRANSFERASE SUBUNIT 1"/>
    <property type="match status" value="1"/>
</dbReference>
<feature type="domain" description="GtrA/DPMS transmembrane" evidence="10">
    <location>
        <begin position="259"/>
        <end position="379"/>
    </location>
</feature>
<evidence type="ECO:0000256" key="2">
    <source>
        <dbReference type="ARBA" id="ARBA00006739"/>
    </source>
</evidence>
<feature type="transmembrane region" description="Helical" evidence="8">
    <location>
        <begin position="356"/>
        <end position="374"/>
    </location>
</feature>
<dbReference type="GO" id="GO:0000271">
    <property type="term" value="P:polysaccharide biosynthetic process"/>
    <property type="evidence" value="ECO:0007669"/>
    <property type="project" value="InterPro"/>
</dbReference>
<accession>A0A2H0WRC8</accession>
<evidence type="ECO:0000256" key="7">
    <source>
        <dbReference type="ARBA" id="ARBA00023136"/>
    </source>
</evidence>
<evidence type="ECO:0000256" key="1">
    <source>
        <dbReference type="ARBA" id="ARBA00004141"/>
    </source>
</evidence>
<keyword evidence="3" id="KW-0328">Glycosyltransferase</keyword>
<dbReference type="InterPro" id="IPR007267">
    <property type="entry name" value="GtrA_DPMS_TM"/>
</dbReference>
<evidence type="ECO:0008006" key="13">
    <source>
        <dbReference type="Google" id="ProtNLM"/>
    </source>
</evidence>
<evidence type="ECO:0000313" key="12">
    <source>
        <dbReference type="Proteomes" id="UP000231282"/>
    </source>
</evidence>
<feature type="domain" description="Glycosyltransferase 2-like" evidence="9">
    <location>
        <begin position="8"/>
        <end position="145"/>
    </location>
</feature>
<reference evidence="12" key="1">
    <citation type="submission" date="2017-09" db="EMBL/GenBank/DDBJ databases">
        <title>Depth-based differentiation of microbial function through sediment-hosted aquifers and enrichment of novel symbionts in the deep terrestrial subsurface.</title>
        <authorList>
            <person name="Probst A.J."/>
            <person name="Ladd B."/>
            <person name="Jarett J.K."/>
            <person name="Geller-Mcgrath D.E."/>
            <person name="Sieber C.M.K."/>
            <person name="Emerson J.B."/>
            <person name="Anantharaman K."/>
            <person name="Thomas B.C."/>
            <person name="Malmstrom R."/>
            <person name="Stieglmeier M."/>
            <person name="Klingl A."/>
            <person name="Woyke T."/>
            <person name="Ryan C.M."/>
            <person name="Banfield J.F."/>
        </authorList>
    </citation>
    <scope>NUCLEOTIDE SEQUENCE [LARGE SCALE GENOMIC DNA]</scope>
</reference>
<dbReference type="GO" id="GO:0009247">
    <property type="term" value="P:glycolipid biosynthetic process"/>
    <property type="evidence" value="ECO:0007669"/>
    <property type="project" value="TreeGrafter"/>
</dbReference>
<dbReference type="EMBL" id="PEZH01000021">
    <property type="protein sequence ID" value="PIS15206.1"/>
    <property type="molecule type" value="Genomic_DNA"/>
</dbReference>
<dbReference type="Gene3D" id="3.90.550.10">
    <property type="entry name" value="Spore Coat Polysaccharide Biosynthesis Protein SpsA, Chain A"/>
    <property type="match status" value="1"/>
</dbReference>
<evidence type="ECO:0000256" key="4">
    <source>
        <dbReference type="ARBA" id="ARBA00022679"/>
    </source>
</evidence>
<comment type="subcellular location">
    <subcellularLocation>
        <location evidence="1">Membrane</location>
        <topology evidence="1">Multi-pass membrane protein</topology>
    </subcellularLocation>
</comment>
<dbReference type="SUPFAM" id="SSF53448">
    <property type="entry name" value="Nucleotide-diphospho-sugar transferases"/>
    <property type="match status" value="1"/>
</dbReference>
<proteinExistence type="inferred from homology"/>
<evidence type="ECO:0000256" key="6">
    <source>
        <dbReference type="ARBA" id="ARBA00022989"/>
    </source>
</evidence>
<keyword evidence="6 8" id="KW-1133">Transmembrane helix</keyword>
<dbReference type="AlphaFoldDB" id="A0A2H0WRC8"/>
<dbReference type="Pfam" id="PF00535">
    <property type="entry name" value="Glycos_transf_2"/>
    <property type="match status" value="1"/>
</dbReference>
<dbReference type="InterPro" id="IPR039528">
    <property type="entry name" value="DPM1-like"/>
</dbReference>
<keyword evidence="7 8" id="KW-0472">Membrane</keyword>
<keyword evidence="4" id="KW-0808">Transferase</keyword>
<feature type="transmembrane region" description="Helical" evidence="8">
    <location>
        <begin position="327"/>
        <end position="350"/>
    </location>
</feature>
<keyword evidence="5 8" id="KW-0812">Transmembrane</keyword>
<dbReference type="InterPro" id="IPR001173">
    <property type="entry name" value="Glyco_trans_2-like"/>
</dbReference>
<dbReference type="PANTHER" id="PTHR43398:SF1">
    <property type="entry name" value="DOLICHOL-PHOSPHATE MANNOSYLTRANSFERASE SUBUNIT 1"/>
    <property type="match status" value="1"/>
</dbReference>
<organism evidence="11 12">
    <name type="scientific">Candidatus Shapirobacteria bacterium CG09_land_8_20_14_0_10_38_17</name>
    <dbReference type="NCBI Taxonomy" id="1974884"/>
    <lineage>
        <taxon>Bacteria</taxon>
        <taxon>Candidatus Shapironibacteriota</taxon>
    </lineage>
</organism>
<comment type="caution">
    <text evidence="11">The sequence shown here is derived from an EMBL/GenBank/DDBJ whole genome shotgun (WGS) entry which is preliminary data.</text>
</comment>
<comment type="similarity">
    <text evidence="2">Belongs to the glycosyltransferase 2 family.</text>
</comment>
<dbReference type="Proteomes" id="UP000231282">
    <property type="component" value="Unassembled WGS sequence"/>
</dbReference>
<evidence type="ECO:0000259" key="10">
    <source>
        <dbReference type="Pfam" id="PF04138"/>
    </source>
</evidence>
<feature type="transmembrane region" description="Helical" evidence="8">
    <location>
        <begin position="257"/>
        <end position="281"/>
    </location>
</feature>
<evidence type="ECO:0000256" key="5">
    <source>
        <dbReference type="ARBA" id="ARBA00022692"/>
    </source>
</evidence>
<gene>
    <name evidence="11" type="ORF">COT63_01165</name>
</gene>